<dbReference type="AlphaFoldDB" id="A0A840BUY3"/>
<dbReference type="EC" id="2.3.2.6" evidence="4"/>
<keyword evidence="3 4" id="KW-0012">Acyltransferase</keyword>
<evidence type="ECO:0000313" key="5">
    <source>
        <dbReference type="EMBL" id="MBB4016363.1"/>
    </source>
</evidence>
<proteinExistence type="inferred from homology"/>
<dbReference type="PANTHER" id="PTHR30098">
    <property type="entry name" value="LEUCYL/PHENYLALANYL-TRNA--PROTEIN TRANSFERASE"/>
    <property type="match status" value="1"/>
</dbReference>
<reference evidence="5 6" key="1">
    <citation type="submission" date="2020-08" db="EMBL/GenBank/DDBJ databases">
        <title>Genomic Encyclopedia of Type Strains, Phase IV (KMG-IV): sequencing the most valuable type-strain genomes for metagenomic binning, comparative biology and taxonomic classification.</title>
        <authorList>
            <person name="Goeker M."/>
        </authorList>
    </citation>
    <scope>NUCLEOTIDE SEQUENCE [LARGE SCALE GENOMIC DNA]</scope>
    <source>
        <strain evidence="5 6">DSM 103737</strain>
    </source>
</reference>
<dbReference type="FunFam" id="3.40.630.70:FF:000001">
    <property type="entry name" value="Leucyl/phenylalanyl-tRNA--protein transferase"/>
    <property type="match status" value="1"/>
</dbReference>
<dbReference type="HAMAP" id="MF_00688">
    <property type="entry name" value="Leu_Phe_trans"/>
    <property type="match status" value="1"/>
</dbReference>
<dbReference type="Pfam" id="PF03588">
    <property type="entry name" value="Leu_Phe_trans"/>
    <property type="match status" value="1"/>
</dbReference>
<comment type="subcellular location">
    <subcellularLocation>
        <location evidence="4">Cytoplasm</location>
    </subcellularLocation>
</comment>
<sequence length="221" mass="24628">MSEGGRSGEITAGLLLKAYACGLFPMAESADEPGLFWVEPRERGILPLDDFHLPRRLARSVAADRYEIRIDGDFEAVIAGCASAAPGRERTWINRRIRSLYGELFDLGHCHTVEVWENGNLVGGLYGVALGGAFFGESMFHRTRDASKIALVHLVARLRRGGFTLLDTQFVTEHLRQFGATEVPKKKYLQMLQKSITTSADWWTLPASAHQFGTYIISTIR</sequence>
<comment type="catalytic activity">
    <reaction evidence="4">
        <text>N-terminal L-lysyl-[protein] + L-leucyl-tRNA(Leu) = N-terminal L-leucyl-L-lysyl-[protein] + tRNA(Leu) + H(+)</text>
        <dbReference type="Rhea" id="RHEA:12340"/>
        <dbReference type="Rhea" id="RHEA-COMP:9613"/>
        <dbReference type="Rhea" id="RHEA-COMP:9622"/>
        <dbReference type="Rhea" id="RHEA-COMP:12670"/>
        <dbReference type="Rhea" id="RHEA-COMP:12671"/>
        <dbReference type="ChEBI" id="CHEBI:15378"/>
        <dbReference type="ChEBI" id="CHEBI:65249"/>
        <dbReference type="ChEBI" id="CHEBI:78442"/>
        <dbReference type="ChEBI" id="CHEBI:78494"/>
        <dbReference type="ChEBI" id="CHEBI:133043"/>
        <dbReference type="EC" id="2.3.2.6"/>
    </reaction>
</comment>
<organism evidence="5 6">
    <name type="scientific">Chelatococcus caeni</name>
    <dbReference type="NCBI Taxonomy" id="1348468"/>
    <lineage>
        <taxon>Bacteria</taxon>
        <taxon>Pseudomonadati</taxon>
        <taxon>Pseudomonadota</taxon>
        <taxon>Alphaproteobacteria</taxon>
        <taxon>Hyphomicrobiales</taxon>
        <taxon>Chelatococcaceae</taxon>
        <taxon>Chelatococcus</taxon>
    </lineage>
</organism>
<gene>
    <name evidence="4" type="primary">aat</name>
    <name evidence="5" type="ORF">GGR16_001369</name>
</gene>
<keyword evidence="6" id="KW-1185">Reference proteome</keyword>
<dbReference type="Gene3D" id="3.40.630.70">
    <property type="entry name" value="Leucyl/phenylalanyl-tRNA-protein transferase, C-terminal domain"/>
    <property type="match status" value="1"/>
</dbReference>
<evidence type="ECO:0000256" key="2">
    <source>
        <dbReference type="ARBA" id="ARBA00022679"/>
    </source>
</evidence>
<keyword evidence="2 4" id="KW-0808">Transferase</keyword>
<dbReference type="Proteomes" id="UP000577362">
    <property type="component" value="Unassembled WGS sequence"/>
</dbReference>
<comment type="similarity">
    <text evidence="4">Belongs to the L/F-transferase family.</text>
</comment>
<comment type="catalytic activity">
    <reaction evidence="4">
        <text>N-terminal L-arginyl-[protein] + L-leucyl-tRNA(Leu) = N-terminal L-leucyl-L-arginyl-[protein] + tRNA(Leu) + H(+)</text>
        <dbReference type="Rhea" id="RHEA:50416"/>
        <dbReference type="Rhea" id="RHEA-COMP:9613"/>
        <dbReference type="Rhea" id="RHEA-COMP:9622"/>
        <dbReference type="Rhea" id="RHEA-COMP:12672"/>
        <dbReference type="Rhea" id="RHEA-COMP:12673"/>
        <dbReference type="ChEBI" id="CHEBI:15378"/>
        <dbReference type="ChEBI" id="CHEBI:64719"/>
        <dbReference type="ChEBI" id="CHEBI:78442"/>
        <dbReference type="ChEBI" id="CHEBI:78494"/>
        <dbReference type="ChEBI" id="CHEBI:133044"/>
        <dbReference type="EC" id="2.3.2.6"/>
    </reaction>
</comment>
<dbReference type="InterPro" id="IPR004616">
    <property type="entry name" value="Leu/Phe-tRNA_Trfase"/>
</dbReference>
<dbReference type="GO" id="GO:0030163">
    <property type="term" value="P:protein catabolic process"/>
    <property type="evidence" value="ECO:0007669"/>
    <property type="project" value="UniProtKB-UniRule"/>
</dbReference>
<dbReference type="InterPro" id="IPR042203">
    <property type="entry name" value="Leu/Phe-tRNA_Trfase_C"/>
</dbReference>
<keyword evidence="1 4" id="KW-0963">Cytoplasm</keyword>
<dbReference type="GO" id="GO:0008914">
    <property type="term" value="F:leucyl-tRNA--protein transferase activity"/>
    <property type="evidence" value="ECO:0007669"/>
    <property type="project" value="UniProtKB-UniRule"/>
</dbReference>
<name>A0A840BUY3_9HYPH</name>
<evidence type="ECO:0000256" key="1">
    <source>
        <dbReference type="ARBA" id="ARBA00022490"/>
    </source>
</evidence>
<dbReference type="NCBIfam" id="TIGR00667">
    <property type="entry name" value="aat"/>
    <property type="match status" value="1"/>
</dbReference>
<accession>A0A840BUY3</accession>
<protein>
    <recommendedName>
        <fullName evidence="4">Leucyl/phenylalanyl-tRNA--protein transferase</fullName>
        <ecNumber evidence="4">2.3.2.6</ecNumber>
    </recommendedName>
    <alternativeName>
        <fullName evidence="4">L/F-transferase</fullName>
    </alternativeName>
    <alternativeName>
        <fullName evidence="4">Leucyltransferase</fullName>
    </alternativeName>
    <alternativeName>
        <fullName evidence="4">Phenyalanyltransferase</fullName>
    </alternativeName>
</protein>
<comment type="catalytic activity">
    <reaction evidence="4">
        <text>L-phenylalanyl-tRNA(Phe) + an N-terminal L-alpha-aminoacyl-[protein] = an N-terminal L-phenylalanyl-L-alpha-aminoacyl-[protein] + tRNA(Phe)</text>
        <dbReference type="Rhea" id="RHEA:43632"/>
        <dbReference type="Rhea" id="RHEA-COMP:9668"/>
        <dbReference type="Rhea" id="RHEA-COMP:9699"/>
        <dbReference type="Rhea" id="RHEA-COMP:10636"/>
        <dbReference type="Rhea" id="RHEA-COMP:10637"/>
        <dbReference type="ChEBI" id="CHEBI:78442"/>
        <dbReference type="ChEBI" id="CHEBI:78531"/>
        <dbReference type="ChEBI" id="CHEBI:78597"/>
        <dbReference type="ChEBI" id="CHEBI:83561"/>
        <dbReference type="EC" id="2.3.2.6"/>
    </reaction>
</comment>
<dbReference type="InterPro" id="IPR016181">
    <property type="entry name" value="Acyl_CoA_acyltransferase"/>
</dbReference>
<dbReference type="EMBL" id="JACIEN010000001">
    <property type="protein sequence ID" value="MBB4016363.1"/>
    <property type="molecule type" value="Genomic_DNA"/>
</dbReference>
<evidence type="ECO:0000313" key="6">
    <source>
        <dbReference type="Proteomes" id="UP000577362"/>
    </source>
</evidence>
<comment type="function">
    <text evidence="4">Functions in the N-end rule pathway of protein degradation where it conjugates Leu, Phe and, less efficiently, Met from aminoacyl-tRNAs to the N-termini of proteins containing an N-terminal arginine or lysine.</text>
</comment>
<dbReference type="GO" id="GO:0005737">
    <property type="term" value="C:cytoplasm"/>
    <property type="evidence" value="ECO:0007669"/>
    <property type="project" value="UniProtKB-SubCell"/>
</dbReference>
<comment type="caution">
    <text evidence="5">The sequence shown here is derived from an EMBL/GenBank/DDBJ whole genome shotgun (WGS) entry which is preliminary data.</text>
</comment>
<evidence type="ECO:0000256" key="4">
    <source>
        <dbReference type="HAMAP-Rule" id="MF_00688"/>
    </source>
</evidence>
<dbReference type="PANTHER" id="PTHR30098:SF2">
    <property type="entry name" value="LEUCYL_PHENYLALANYL-TRNA--PROTEIN TRANSFERASE"/>
    <property type="match status" value="1"/>
</dbReference>
<dbReference type="RefSeq" id="WP_019404106.1">
    <property type="nucleotide sequence ID" value="NZ_JACIEN010000001.1"/>
</dbReference>
<dbReference type="SUPFAM" id="SSF55729">
    <property type="entry name" value="Acyl-CoA N-acyltransferases (Nat)"/>
    <property type="match status" value="1"/>
</dbReference>
<evidence type="ECO:0000256" key="3">
    <source>
        <dbReference type="ARBA" id="ARBA00023315"/>
    </source>
</evidence>